<accession>A0ABS2LJA3</accession>
<name>A0ABS2LJA3_9CELL</name>
<organism evidence="1 2">
    <name type="scientific">Oerskovia jenensis</name>
    <dbReference type="NCBI Taxonomy" id="162169"/>
    <lineage>
        <taxon>Bacteria</taxon>
        <taxon>Bacillati</taxon>
        <taxon>Actinomycetota</taxon>
        <taxon>Actinomycetes</taxon>
        <taxon>Micrococcales</taxon>
        <taxon>Cellulomonadaceae</taxon>
        <taxon>Oerskovia</taxon>
    </lineage>
</organism>
<dbReference type="Proteomes" id="UP000698059">
    <property type="component" value="Unassembled WGS sequence"/>
</dbReference>
<gene>
    <name evidence="1" type="ORF">JOD49_003416</name>
</gene>
<evidence type="ECO:0000313" key="2">
    <source>
        <dbReference type="Proteomes" id="UP000698059"/>
    </source>
</evidence>
<comment type="caution">
    <text evidence="1">The sequence shown here is derived from an EMBL/GenBank/DDBJ whole genome shotgun (WGS) entry which is preliminary data.</text>
</comment>
<dbReference type="SUPFAM" id="SSF52058">
    <property type="entry name" value="L domain-like"/>
    <property type="match status" value="1"/>
</dbReference>
<reference evidence="1 2" key="1">
    <citation type="submission" date="2021-01" db="EMBL/GenBank/DDBJ databases">
        <title>Sequencing the genomes of 1000 actinobacteria strains.</title>
        <authorList>
            <person name="Klenk H.-P."/>
        </authorList>
    </citation>
    <scope>NUCLEOTIDE SEQUENCE [LARGE SCALE GENOMIC DNA]</scope>
    <source>
        <strain evidence="1 2">DSM 46000</strain>
    </source>
</reference>
<dbReference type="InterPro" id="IPR032675">
    <property type="entry name" value="LRR_dom_sf"/>
</dbReference>
<dbReference type="EMBL" id="JAFBBO010000001">
    <property type="protein sequence ID" value="MBM7480496.1"/>
    <property type="molecule type" value="Genomic_DNA"/>
</dbReference>
<sequence>MTSSIDRHGETAWWESPDVLVLDRARLDLSDTSWMARARTIDSRWTRAPKGLYAALPRLERLRIIDGATPDLDELQGCRRLRGLEVQGVRRLVDLSAVAGLVSLEALSLYGLKDLRVVPSLARLTRLSWVDLGRLPSLEGIEGLLAAPHLTDLSFVRAVGVTPGDATRIAASSVERFEWFAEDVPDREWVPFRAAVGLPRLSPTTMDGWFAARDLPSSPAAPETHRHQA</sequence>
<proteinExistence type="predicted"/>
<protein>
    <recommendedName>
        <fullName evidence="3">Leucine-rich repeat domain-containing protein</fullName>
    </recommendedName>
</protein>
<dbReference type="Gene3D" id="3.80.10.10">
    <property type="entry name" value="Ribonuclease Inhibitor"/>
    <property type="match status" value="1"/>
</dbReference>
<evidence type="ECO:0000313" key="1">
    <source>
        <dbReference type="EMBL" id="MBM7480496.1"/>
    </source>
</evidence>
<dbReference type="RefSeq" id="WP_205308261.1">
    <property type="nucleotide sequence ID" value="NZ_BAAAVF010000003.1"/>
</dbReference>
<evidence type="ECO:0008006" key="3">
    <source>
        <dbReference type="Google" id="ProtNLM"/>
    </source>
</evidence>
<keyword evidence="2" id="KW-1185">Reference proteome</keyword>